<sequence length="147" mass="16783">MMSTCQLLSHPSASSVKYPIEKHVSYSRLSHNYKAYLAHRDVILEPPHFSQAVLYEEWKDAMQKEITGFEANGTRSLVSLLPGKCAIYSKWVYKVKYLPDGSIERFKARLVAKGYTQIEGIDYHDTFALVAKLVTVCCLEIYIKKST</sequence>
<evidence type="ECO:0000259" key="1">
    <source>
        <dbReference type="Pfam" id="PF07727"/>
    </source>
</evidence>
<protein>
    <recommendedName>
        <fullName evidence="1">Reverse transcriptase Ty1/copia-type domain-containing protein</fullName>
    </recommendedName>
</protein>
<accession>A0AAV2CGY6</accession>
<keyword evidence="3" id="KW-1185">Reference proteome</keyword>
<dbReference type="AlphaFoldDB" id="A0AAV2CGY6"/>
<dbReference type="Proteomes" id="UP001497516">
    <property type="component" value="Chromosome 1"/>
</dbReference>
<gene>
    <name evidence="2" type="ORF">LTRI10_LOCUS2936</name>
</gene>
<dbReference type="EMBL" id="OZ034813">
    <property type="protein sequence ID" value="CAL1355161.1"/>
    <property type="molecule type" value="Genomic_DNA"/>
</dbReference>
<dbReference type="Pfam" id="PF07727">
    <property type="entry name" value="RVT_2"/>
    <property type="match status" value="1"/>
</dbReference>
<dbReference type="InterPro" id="IPR013103">
    <property type="entry name" value="RVT_2"/>
</dbReference>
<organism evidence="2 3">
    <name type="scientific">Linum trigynum</name>
    <dbReference type="NCBI Taxonomy" id="586398"/>
    <lineage>
        <taxon>Eukaryota</taxon>
        <taxon>Viridiplantae</taxon>
        <taxon>Streptophyta</taxon>
        <taxon>Embryophyta</taxon>
        <taxon>Tracheophyta</taxon>
        <taxon>Spermatophyta</taxon>
        <taxon>Magnoliopsida</taxon>
        <taxon>eudicotyledons</taxon>
        <taxon>Gunneridae</taxon>
        <taxon>Pentapetalae</taxon>
        <taxon>rosids</taxon>
        <taxon>fabids</taxon>
        <taxon>Malpighiales</taxon>
        <taxon>Linaceae</taxon>
        <taxon>Linum</taxon>
    </lineage>
</organism>
<evidence type="ECO:0000313" key="2">
    <source>
        <dbReference type="EMBL" id="CAL1355161.1"/>
    </source>
</evidence>
<feature type="domain" description="Reverse transcriptase Ty1/copia-type" evidence="1">
    <location>
        <begin position="74"/>
        <end position="137"/>
    </location>
</feature>
<name>A0AAV2CGY6_9ROSI</name>
<proteinExistence type="predicted"/>
<reference evidence="2 3" key="1">
    <citation type="submission" date="2024-04" db="EMBL/GenBank/DDBJ databases">
        <authorList>
            <person name="Fracassetti M."/>
        </authorList>
    </citation>
    <scope>NUCLEOTIDE SEQUENCE [LARGE SCALE GENOMIC DNA]</scope>
</reference>
<evidence type="ECO:0000313" key="3">
    <source>
        <dbReference type="Proteomes" id="UP001497516"/>
    </source>
</evidence>